<accession>A0A9W6Z0U0</accession>
<gene>
    <name evidence="1" type="ORF">Amon01_000538300</name>
</gene>
<evidence type="ECO:0000313" key="2">
    <source>
        <dbReference type="Proteomes" id="UP001165063"/>
    </source>
</evidence>
<keyword evidence="2" id="KW-1185">Reference proteome</keyword>
<name>A0A9W6Z0U0_AMBMO</name>
<organism evidence="1 2">
    <name type="scientific">Ambrosiozyma monospora</name>
    <name type="common">Yeast</name>
    <name type="synonym">Endomycopsis monosporus</name>
    <dbReference type="NCBI Taxonomy" id="43982"/>
    <lineage>
        <taxon>Eukaryota</taxon>
        <taxon>Fungi</taxon>
        <taxon>Dikarya</taxon>
        <taxon>Ascomycota</taxon>
        <taxon>Saccharomycotina</taxon>
        <taxon>Pichiomycetes</taxon>
        <taxon>Pichiales</taxon>
        <taxon>Pichiaceae</taxon>
        <taxon>Ambrosiozyma</taxon>
    </lineage>
</organism>
<proteinExistence type="predicted"/>
<dbReference type="EMBL" id="BSXU01002943">
    <property type="protein sequence ID" value="GMG39472.1"/>
    <property type="molecule type" value="Genomic_DNA"/>
</dbReference>
<protein>
    <submittedName>
        <fullName evidence="1">Unnamed protein product</fullName>
    </submittedName>
</protein>
<sequence>MILRRHRGLTLNASKSEDYCTNVSMNTTLTGWEVQMAEIHSETFLYLGVPMNGLDWKEKVAKLLKKVPPLLYSAMYYFVDSESVVLKRSK</sequence>
<dbReference type="AlphaFoldDB" id="A0A9W6Z0U0"/>
<comment type="caution">
    <text evidence="1">The sequence shown here is derived from an EMBL/GenBank/DDBJ whole genome shotgun (WGS) entry which is preliminary data.</text>
</comment>
<reference evidence="1" key="1">
    <citation type="submission" date="2023-04" db="EMBL/GenBank/DDBJ databases">
        <title>Ambrosiozyma monospora NBRC 1965.</title>
        <authorList>
            <person name="Ichikawa N."/>
            <person name="Sato H."/>
            <person name="Tonouchi N."/>
        </authorList>
    </citation>
    <scope>NUCLEOTIDE SEQUENCE</scope>
    <source>
        <strain evidence="1">NBRC 1965</strain>
    </source>
</reference>
<dbReference type="Proteomes" id="UP001165063">
    <property type="component" value="Unassembled WGS sequence"/>
</dbReference>
<evidence type="ECO:0000313" key="1">
    <source>
        <dbReference type="EMBL" id="GMG39472.1"/>
    </source>
</evidence>